<accession>A0A411MJC9</accession>
<evidence type="ECO:0000313" key="1">
    <source>
        <dbReference type="EMBL" id="QBF26898.1"/>
    </source>
</evidence>
<name>A0A411MJC9_9PSED</name>
<organism evidence="1 2">
    <name type="scientific">Pseudomonas tructae</name>
    <dbReference type="NCBI Taxonomy" id="2518644"/>
    <lineage>
        <taxon>Bacteria</taxon>
        <taxon>Pseudomonadati</taxon>
        <taxon>Pseudomonadota</taxon>
        <taxon>Gammaproteobacteria</taxon>
        <taxon>Pseudomonadales</taxon>
        <taxon>Pseudomonadaceae</taxon>
        <taxon>Pseudomonas</taxon>
    </lineage>
</organism>
<dbReference type="AlphaFoldDB" id="A0A411MJC9"/>
<evidence type="ECO:0000313" key="2">
    <source>
        <dbReference type="Proteomes" id="UP000291130"/>
    </source>
</evidence>
<dbReference type="EMBL" id="CP035952">
    <property type="protein sequence ID" value="QBF26898.1"/>
    <property type="molecule type" value="Genomic_DNA"/>
</dbReference>
<sequence>MLTSDVPFPGAILDSPADISLSRTYERLQALLGDDVCAKGADAPVGDEAAGFLDFVESKLSNQEIVERIRGWVSVAKEMARRSKQQMADFLKITNKIRCSLFILSHLEHFDLYALLTRIRNFLAHLACSRVPLFEYGAELCEYRHRFR</sequence>
<reference evidence="1 2" key="1">
    <citation type="submission" date="2019-02" db="EMBL/GenBank/DDBJ databases">
        <title>Complete genome sequence of Pseudomonas sp. SNU WT1 isolated from rainbow trout.</title>
        <authorList>
            <person name="Oh W.T."/>
            <person name="Park S.C."/>
        </authorList>
    </citation>
    <scope>NUCLEOTIDE SEQUENCE [LARGE SCALE GENOMIC DNA]</scope>
    <source>
        <strain evidence="1 2">SNU WT1</strain>
    </source>
</reference>
<dbReference type="KEGG" id="ptk:EXN22_14815"/>
<dbReference type="Proteomes" id="UP000291130">
    <property type="component" value="Chromosome"/>
</dbReference>
<gene>
    <name evidence="1" type="ORF">EXN22_14815</name>
</gene>
<proteinExistence type="predicted"/>
<dbReference type="RefSeq" id="WP_130264763.1">
    <property type="nucleotide sequence ID" value="NZ_CP035952.1"/>
</dbReference>
<keyword evidence="2" id="KW-1185">Reference proteome</keyword>
<dbReference type="OrthoDB" id="6945791at2"/>
<protein>
    <submittedName>
        <fullName evidence="1">Uncharacterized protein</fullName>
    </submittedName>
</protein>